<accession>A0A814EE49</accession>
<evidence type="ECO:0000313" key="1">
    <source>
        <dbReference type="EMBL" id="CAF0968040.1"/>
    </source>
</evidence>
<gene>
    <name evidence="1" type="ORF">ZHD862_LOCUS10854</name>
</gene>
<dbReference type="AlphaFoldDB" id="A0A814EE49"/>
<comment type="caution">
    <text evidence="1">The sequence shown here is derived from an EMBL/GenBank/DDBJ whole genome shotgun (WGS) entry which is preliminary data.</text>
</comment>
<evidence type="ECO:0000313" key="2">
    <source>
        <dbReference type="Proteomes" id="UP000663864"/>
    </source>
</evidence>
<organism evidence="1 2">
    <name type="scientific">Rotaria sordida</name>
    <dbReference type="NCBI Taxonomy" id="392033"/>
    <lineage>
        <taxon>Eukaryota</taxon>
        <taxon>Metazoa</taxon>
        <taxon>Spiralia</taxon>
        <taxon>Gnathifera</taxon>
        <taxon>Rotifera</taxon>
        <taxon>Eurotatoria</taxon>
        <taxon>Bdelloidea</taxon>
        <taxon>Philodinida</taxon>
        <taxon>Philodinidae</taxon>
        <taxon>Rotaria</taxon>
    </lineage>
</organism>
<dbReference type="EMBL" id="CAJNOT010000396">
    <property type="protein sequence ID" value="CAF0968040.1"/>
    <property type="molecule type" value="Genomic_DNA"/>
</dbReference>
<name>A0A814EE49_9BILA</name>
<proteinExistence type="predicted"/>
<reference evidence="1" key="1">
    <citation type="submission" date="2021-02" db="EMBL/GenBank/DDBJ databases">
        <authorList>
            <person name="Nowell W R."/>
        </authorList>
    </citation>
    <scope>NUCLEOTIDE SEQUENCE</scope>
</reference>
<dbReference type="Proteomes" id="UP000663864">
    <property type="component" value="Unassembled WGS sequence"/>
</dbReference>
<sequence>MMFLNANNAGSKSIQLFVLEQCNDNFYINLKSEIGETIVGEHQTSSASTNKHLNMMEDVDPIALAELVTNTYLKSIDRYVVEFTYHFTFLKDVTSTFREEDYHSTIDIYLSAFVHRILTSHQIQY</sequence>
<protein>
    <submittedName>
        <fullName evidence="1">Uncharacterized protein</fullName>
    </submittedName>
</protein>